<dbReference type="EMBL" id="UYRU01100091">
    <property type="protein sequence ID" value="VDN40986.1"/>
    <property type="molecule type" value="Genomic_DNA"/>
</dbReference>
<dbReference type="Proteomes" id="UP000281553">
    <property type="component" value="Unassembled WGS sequence"/>
</dbReference>
<proteinExistence type="predicted"/>
<name>A0A3P7RD24_DIBLA</name>
<organism evidence="1 2">
    <name type="scientific">Dibothriocephalus latus</name>
    <name type="common">Fish tapeworm</name>
    <name type="synonym">Diphyllobothrium latum</name>
    <dbReference type="NCBI Taxonomy" id="60516"/>
    <lineage>
        <taxon>Eukaryota</taxon>
        <taxon>Metazoa</taxon>
        <taxon>Spiralia</taxon>
        <taxon>Lophotrochozoa</taxon>
        <taxon>Platyhelminthes</taxon>
        <taxon>Cestoda</taxon>
        <taxon>Eucestoda</taxon>
        <taxon>Diphyllobothriidea</taxon>
        <taxon>Diphyllobothriidae</taxon>
        <taxon>Dibothriocephalus</taxon>
    </lineage>
</organism>
<evidence type="ECO:0000313" key="2">
    <source>
        <dbReference type="Proteomes" id="UP000281553"/>
    </source>
</evidence>
<sequence>MRILIRFSLPGISGDLPDSLDAFDERTKMEFNLFPTATPSLTGEVLNEFMLPTNVRKRKPISLLDAEAQADKARKQAELEAKYALWNRG</sequence>
<dbReference type="AlphaFoldDB" id="A0A3P7RD24"/>
<protein>
    <submittedName>
        <fullName evidence="1">Uncharacterized protein</fullName>
    </submittedName>
</protein>
<gene>
    <name evidence="1" type="ORF">DILT_LOCUS18405</name>
</gene>
<keyword evidence="2" id="KW-1185">Reference proteome</keyword>
<accession>A0A3P7RD24</accession>
<dbReference type="OrthoDB" id="6022at2759"/>
<reference evidence="1 2" key="1">
    <citation type="submission" date="2018-11" db="EMBL/GenBank/DDBJ databases">
        <authorList>
            <consortium name="Pathogen Informatics"/>
        </authorList>
    </citation>
    <scope>NUCLEOTIDE SEQUENCE [LARGE SCALE GENOMIC DNA]</scope>
</reference>
<evidence type="ECO:0000313" key="1">
    <source>
        <dbReference type="EMBL" id="VDN40986.1"/>
    </source>
</evidence>